<sequence length="1302" mass="139167">MATAAGYVVVPLGWERDVLDGRVIYKSPDLKTLTNREELLLYLTSDGTCKCGLRCPFQLEDQFNFDPLVLGLPDNGVPSIAQASCRVGHALRTNATSPASVGAVSGGWRVPQRMGKPRNSRPSRHSTRRSGENIGSLSVRSLGTRMVTSIDAAVSPANQLSISSNCQEVKDGGEGGGGVSEDGVKKMELDSPTKLVQSIPEMSVRGLLSRLPGSHSPSPQQTRQSDDRNLSEERQGVAKMAALRLMQSQKEAKQSEKSSPTLSAVLTGCSQNDIVGEEKKEGDGNKGGSEDVAKERKKLECELTISIKLNGHEESKDATPVNADGLTGKEVNPTESESGNRSTGDRGMGDRGMELGAPSGSTETRSDRGSESATLDISSTTTPFSESAQLDPTCTTNTAQPRIESTISETDRPVANVTAAELLLTGDVSHSQPNGTTESTRNSPTFLQVNSTTTTVQSSPLQPYEVPNTLSVASSPDTILQPLHPTPLTPPPSAHVPSQTSLTGSEPAIAGDFECASLQEGIFPQTPPRVPEDVPVTNFSEASSILHEDCQTRNVSLNYDPSLFGVGVASAVEGAREEDVGLILAESCAIIESSSFDFAPSECLVVSVPDKAHPLGAVPDNAHHVSDNSSLGGTRVPVFESHSHSNGSEWFQNGTETLPTVVHIREALAVKQNGCGHIDEGGVVLDVHFPQKTVLVAHENRVYSDRDSTPLPVPQTKLPRPLQSLSLQLVPSALDTPTSLVAPDDDGCSPPISELSSLTPDSAHFGPSGTSSSSMVLVSPLSSPVPLPSLPGPRWTPQRCEVTLRECRVNLRPLGKEWTPSKKTAITESETLLPNREEEKEAEKGEGEVGRGEEKKKEGESELEVEVNKRTRGEVEEGPGLVPKRLRFTVREQDREKGDGIIPDSVPFQPVDRSVVENHQPPVFPDLEIAQPKITNIPSPAEENYSEQTNTDKSLTAKEEHVNGKNITVSLAVEAVNFSLPSEPGSEGLNGESECLNGGGEGLNGSSESFNEGGKGLTGGSEGVNDGACAGVKQADQREVEGEIDEGLTLEETRPVSVEHFNTVEPDVQNNSVEPSPLPSPPAVMEVNEVNAEPENSPLVRTNYSTVTTTESMESRDFELDEEGSAESMERNDVDFGERGSAVTIEGKEQSRDERGSPERMLSRERELGKVFGGGVVEDPAHKIPELGGGIGGGEEEGGGRGIDVDTEKAGRDGREGGGEGEERQVHGQQFEGVEHNMVENEEKAEIEPNVMKEKGGQMEGVRETEEEFGLLHLLAQVAVDSSPEVDEHTRPMKTKQLTNQW</sequence>
<feature type="region of interest" description="Disordered" evidence="1">
    <location>
        <begin position="1063"/>
        <end position="1082"/>
    </location>
</feature>
<feature type="compositionally biased region" description="Polar residues" evidence="1">
    <location>
        <begin position="821"/>
        <end position="832"/>
    </location>
</feature>
<feature type="region of interest" description="Disordered" evidence="1">
    <location>
        <begin position="1281"/>
        <end position="1302"/>
    </location>
</feature>
<feature type="region of interest" description="Disordered" evidence="1">
    <location>
        <begin position="736"/>
        <end position="777"/>
    </location>
</feature>
<evidence type="ECO:0000259" key="2">
    <source>
        <dbReference type="PROSITE" id="PS50982"/>
    </source>
</evidence>
<feature type="compositionally biased region" description="Polar residues" evidence="1">
    <location>
        <begin position="333"/>
        <end position="342"/>
    </location>
</feature>
<feature type="compositionally biased region" description="Basic and acidic residues" evidence="1">
    <location>
        <begin position="1146"/>
        <end position="1169"/>
    </location>
</feature>
<evidence type="ECO:0000313" key="4">
    <source>
        <dbReference type="Proteomes" id="UP001174909"/>
    </source>
</evidence>
<feature type="region of interest" description="Disordered" evidence="1">
    <location>
        <begin position="1091"/>
        <end position="1245"/>
    </location>
</feature>
<feature type="compositionally biased region" description="Low complexity" evidence="1">
    <location>
        <begin position="766"/>
        <end position="777"/>
    </location>
</feature>
<dbReference type="Proteomes" id="UP001174909">
    <property type="component" value="Unassembled WGS sequence"/>
</dbReference>
<dbReference type="GO" id="GO:0003682">
    <property type="term" value="F:chromatin binding"/>
    <property type="evidence" value="ECO:0007669"/>
    <property type="project" value="TreeGrafter"/>
</dbReference>
<feature type="compositionally biased region" description="Gly residues" evidence="1">
    <location>
        <begin position="1013"/>
        <end position="1022"/>
    </location>
</feature>
<dbReference type="GO" id="GO:0005634">
    <property type="term" value="C:nucleus"/>
    <property type="evidence" value="ECO:0007669"/>
    <property type="project" value="TreeGrafter"/>
</dbReference>
<dbReference type="InterPro" id="IPR001739">
    <property type="entry name" value="Methyl_CpG_DNA-bd"/>
</dbReference>
<dbReference type="SMART" id="SM00391">
    <property type="entry name" value="MBD"/>
    <property type="match status" value="1"/>
</dbReference>
<protein>
    <submittedName>
        <fullName evidence="3">Methyl-CpG-binding domain protein 6</fullName>
    </submittedName>
</protein>
<feature type="region of interest" description="Disordered" evidence="1">
    <location>
        <begin position="470"/>
        <end position="503"/>
    </location>
</feature>
<feature type="compositionally biased region" description="Basic and acidic residues" evidence="1">
    <location>
        <begin position="1203"/>
        <end position="1226"/>
    </location>
</feature>
<feature type="compositionally biased region" description="Low complexity" evidence="1">
    <location>
        <begin position="987"/>
        <end position="996"/>
    </location>
</feature>
<dbReference type="GO" id="GO:0003677">
    <property type="term" value="F:DNA binding"/>
    <property type="evidence" value="ECO:0007669"/>
    <property type="project" value="InterPro"/>
</dbReference>
<evidence type="ECO:0000256" key="1">
    <source>
        <dbReference type="SAM" id="MobiDB-lite"/>
    </source>
</evidence>
<dbReference type="PANTHER" id="PTHR16112:SF16">
    <property type="entry name" value="SIX-BANDED, ISOFORM H"/>
    <property type="match status" value="1"/>
</dbReference>
<feature type="compositionally biased region" description="Basic and acidic residues" evidence="1">
    <location>
        <begin position="276"/>
        <end position="294"/>
    </location>
</feature>
<name>A0AA35SV08_GEOBA</name>
<dbReference type="PANTHER" id="PTHR16112">
    <property type="entry name" value="METHYL-CPG BINDING PROTEIN, DROSOPHILA"/>
    <property type="match status" value="1"/>
</dbReference>
<gene>
    <name evidence="3" type="ORF">GBAR_LOCUS20284</name>
</gene>
<feature type="compositionally biased region" description="Polar residues" evidence="1">
    <location>
        <begin position="428"/>
        <end position="446"/>
    </location>
</feature>
<feature type="compositionally biased region" description="Basic and acidic residues" evidence="1">
    <location>
        <begin position="889"/>
        <end position="899"/>
    </location>
</feature>
<feature type="region of interest" description="Disordered" evidence="1">
    <location>
        <begin position="164"/>
        <end position="184"/>
    </location>
</feature>
<feature type="domain" description="MBD" evidence="2">
    <location>
        <begin position="1"/>
        <end position="70"/>
    </location>
</feature>
<comment type="caution">
    <text evidence="3">The sequence shown here is derived from an EMBL/GenBank/DDBJ whole genome shotgun (WGS) entry which is preliminary data.</text>
</comment>
<organism evidence="3 4">
    <name type="scientific">Geodia barretti</name>
    <name type="common">Barrett's horny sponge</name>
    <dbReference type="NCBI Taxonomy" id="519541"/>
    <lineage>
        <taxon>Eukaryota</taxon>
        <taxon>Metazoa</taxon>
        <taxon>Porifera</taxon>
        <taxon>Demospongiae</taxon>
        <taxon>Heteroscleromorpha</taxon>
        <taxon>Tetractinellida</taxon>
        <taxon>Astrophorina</taxon>
        <taxon>Geodiidae</taxon>
        <taxon>Geodia</taxon>
    </lineage>
</organism>
<feature type="compositionally biased region" description="Polar residues" evidence="1">
    <location>
        <begin position="371"/>
        <end position="408"/>
    </location>
</feature>
<keyword evidence="4" id="KW-1185">Reference proteome</keyword>
<feature type="region of interest" description="Disordered" evidence="1">
    <location>
        <begin position="208"/>
        <end position="294"/>
    </location>
</feature>
<dbReference type="PROSITE" id="PS50982">
    <property type="entry name" value="MBD"/>
    <property type="match status" value="1"/>
</dbReference>
<feature type="compositionally biased region" description="Polar residues" evidence="1">
    <location>
        <begin position="1099"/>
        <end position="1112"/>
    </location>
</feature>
<feature type="compositionally biased region" description="Basic and acidic residues" evidence="1">
    <location>
        <begin position="1233"/>
        <end position="1245"/>
    </location>
</feature>
<feature type="compositionally biased region" description="Basic and acidic residues" evidence="1">
    <location>
        <begin position="1128"/>
        <end position="1138"/>
    </location>
</feature>
<feature type="region of interest" description="Disordered" evidence="1">
    <location>
        <begin position="981"/>
        <end position="1056"/>
    </location>
</feature>
<feature type="compositionally biased region" description="Polar residues" evidence="1">
    <location>
        <begin position="260"/>
        <end position="273"/>
    </location>
</feature>
<feature type="compositionally biased region" description="Basic and acidic residues" evidence="1">
    <location>
        <begin position="224"/>
        <end position="236"/>
    </location>
</feature>
<feature type="region of interest" description="Disordered" evidence="1">
    <location>
        <begin position="820"/>
        <end position="957"/>
    </location>
</feature>
<feature type="compositionally biased region" description="Pro residues" evidence="1">
    <location>
        <begin position="484"/>
        <end position="494"/>
    </location>
</feature>
<feature type="region of interest" description="Disordered" evidence="1">
    <location>
        <begin position="101"/>
        <end position="133"/>
    </location>
</feature>
<proteinExistence type="predicted"/>
<reference evidence="3" key="1">
    <citation type="submission" date="2023-03" db="EMBL/GenBank/DDBJ databases">
        <authorList>
            <person name="Steffen K."/>
            <person name="Cardenas P."/>
        </authorList>
    </citation>
    <scope>NUCLEOTIDE SEQUENCE</scope>
</reference>
<accession>A0AA35SV08</accession>
<feature type="compositionally biased region" description="Basic residues" evidence="1">
    <location>
        <begin position="115"/>
        <end position="128"/>
    </location>
</feature>
<feature type="region of interest" description="Disordered" evidence="1">
    <location>
        <begin position="312"/>
        <end position="446"/>
    </location>
</feature>
<dbReference type="EMBL" id="CASHTH010002848">
    <property type="protein sequence ID" value="CAI8036154.1"/>
    <property type="molecule type" value="Genomic_DNA"/>
</dbReference>
<dbReference type="GO" id="GO:0010369">
    <property type="term" value="C:chromocenter"/>
    <property type="evidence" value="ECO:0007669"/>
    <property type="project" value="TreeGrafter"/>
</dbReference>
<evidence type="ECO:0000313" key="3">
    <source>
        <dbReference type="EMBL" id="CAI8036154.1"/>
    </source>
</evidence>
<feature type="compositionally biased region" description="Basic and acidic residues" evidence="1">
    <location>
        <begin position="343"/>
        <end position="353"/>
    </location>
</feature>
<feature type="compositionally biased region" description="Basic and acidic residues" evidence="1">
    <location>
        <begin position="835"/>
        <end position="875"/>
    </location>
</feature>